<keyword evidence="1" id="KW-0472">Membrane</keyword>
<accession>A0AAE0WRQ1</accession>
<evidence type="ECO:0000256" key="1">
    <source>
        <dbReference type="SAM" id="Phobius"/>
    </source>
</evidence>
<keyword evidence="1" id="KW-1133">Transmembrane helix</keyword>
<reference evidence="2" key="1">
    <citation type="submission" date="2023-07" db="EMBL/GenBank/DDBJ databases">
        <title>Black Yeasts Isolated from many extreme environments.</title>
        <authorList>
            <person name="Coleine C."/>
            <person name="Stajich J.E."/>
            <person name="Selbmann L."/>
        </authorList>
    </citation>
    <scope>NUCLEOTIDE SEQUENCE</scope>
    <source>
        <strain evidence="2">CCFEE 5485</strain>
    </source>
</reference>
<dbReference type="AlphaFoldDB" id="A0AAE0WRQ1"/>
<name>A0AAE0WRQ1_9PEZI</name>
<protein>
    <submittedName>
        <fullName evidence="2">Uncharacterized protein</fullName>
    </submittedName>
</protein>
<dbReference type="EMBL" id="JAUTXT010000009">
    <property type="protein sequence ID" value="KAK3676778.1"/>
    <property type="molecule type" value="Genomic_DNA"/>
</dbReference>
<evidence type="ECO:0000313" key="3">
    <source>
        <dbReference type="Proteomes" id="UP001274830"/>
    </source>
</evidence>
<feature type="transmembrane region" description="Helical" evidence="1">
    <location>
        <begin position="58"/>
        <end position="86"/>
    </location>
</feature>
<proteinExistence type="predicted"/>
<gene>
    <name evidence="2" type="ORF">LTR78_003555</name>
</gene>
<dbReference type="Proteomes" id="UP001274830">
    <property type="component" value="Unassembled WGS sequence"/>
</dbReference>
<keyword evidence="1" id="KW-0812">Transmembrane</keyword>
<comment type="caution">
    <text evidence="2">The sequence shown here is derived from an EMBL/GenBank/DDBJ whole genome shotgun (WGS) entry which is preliminary data.</text>
</comment>
<keyword evidence="3" id="KW-1185">Reference proteome</keyword>
<evidence type="ECO:0000313" key="2">
    <source>
        <dbReference type="EMBL" id="KAK3676778.1"/>
    </source>
</evidence>
<organism evidence="2 3">
    <name type="scientific">Recurvomyces mirabilis</name>
    <dbReference type="NCBI Taxonomy" id="574656"/>
    <lineage>
        <taxon>Eukaryota</taxon>
        <taxon>Fungi</taxon>
        <taxon>Dikarya</taxon>
        <taxon>Ascomycota</taxon>
        <taxon>Pezizomycotina</taxon>
        <taxon>Dothideomycetes</taxon>
        <taxon>Dothideomycetidae</taxon>
        <taxon>Mycosphaerellales</taxon>
        <taxon>Teratosphaeriaceae</taxon>
        <taxon>Recurvomyces</taxon>
    </lineage>
</organism>
<sequence length="109" mass="11904">MVGGDGAELSEEVVDLVTIVVDKVVLVGASRQEQKVLTIAPASEMRTESKDAFASRDFVLEVVLLDFVLDLVAVLVVVAFVVVLIVELDLDVVEAGAFRLWYNLDEQKL</sequence>